<dbReference type="EMBL" id="JABEZX010000011">
    <property type="protein sequence ID" value="MBA0570898.1"/>
    <property type="molecule type" value="Genomic_DNA"/>
</dbReference>
<dbReference type="SUPFAM" id="SSF88697">
    <property type="entry name" value="PUA domain-like"/>
    <property type="match status" value="1"/>
</dbReference>
<dbReference type="InterPro" id="IPR015947">
    <property type="entry name" value="PUA-like_sf"/>
</dbReference>
<dbReference type="Gene3D" id="2.30.130.10">
    <property type="entry name" value="PUA domain"/>
    <property type="match status" value="1"/>
</dbReference>
<organism evidence="1 2">
    <name type="scientific">Gossypium lobatum</name>
    <dbReference type="NCBI Taxonomy" id="34289"/>
    <lineage>
        <taxon>Eukaryota</taxon>
        <taxon>Viridiplantae</taxon>
        <taxon>Streptophyta</taxon>
        <taxon>Embryophyta</taxon>
        <taxon>Tracheophyta</taxon>
        <taxon>Spermatophyta</taxon>
        <taxon>Magnoliopsida</taxon>
        <taxon>eudicotyledons</taxon>
        <taxon>Gunneridae</taxon>
        <taxon>Pentapetalae</taxon>
        <taxon>rosids</taxon>
        <taxon>malvids</taxon>
        <taxon>Malvales</taxon>
        <taxon>Malvaceae</taxon>
        <taxon>Malvoideae</taxon>
        <taxon>Gossypium</taxon>
    </lineage>
</organism>
<gene>
    <name evidence="1" type="ORF">Golob_004498</name>
</gene>
<dbReference type="CDD" id="cd21151">
    <property type="entry name" value="PUA_Nip7-like"/>
    <property type="match status" value="1"/>
</dbReference>
<reference evidence="1 2" key="1">
    <citation type="journal article" date="2019" name="Genome Biol. Evol.">
        <title>Insights into the evolution of the New World diploid cottons (Gossypium, subgenus Houzingenia) based on genome sequencing.</title>
        <authorList>
            <person name="Grover C.E."/>
            <person name="Arick M.A. 2nd"/>
            <person name="Thrash A."/>
            <person name="Conover J.L."/>
            <person name="Sanders W.S."/>
            <person name="Peterson D.G."/>
            <person name="Frelichowski J.E."/>
            <person name="Scheffler J.A."/>
            <person name="Scheffler B.E."/>
            <person name="Wendel J.F."/>
        </authorList>
    </citation>
    <scope>NUCLEOTIDE SEQUENCE [LARGE SCALE GENOMIC DNA]</scope>
    <source>
        <strain evidence="1">157</strain>
        <tissue evidence="1">Leaf</tissue>
    </source>
</reference>
<dbReference type="GO" id="GO:0003723">
    <property type="term" value="F:RNA binding"/>
    <property type="evidence" value="ECO:0007669"/>
    <property type="project" value="InterPro"/>
</dbReference>
<dbReference type="Proteomes" id="UP000593572">
    <property type="component" value="Unassembled WGS sequence"/>
</dbReference>
<dbReference type="AlphaFoldDB" id="A0A7J8N1M6"/>
<sequence>MSDLPLGFGIVAKSTQDCRKLDPDAVVVLRRADIG</sequence>
<comment type="caution">
    <text evidence="1">The sequence shown here is derived from an EMBL/GenBank/DDBJ whole genome shotgun (WGS) entry which is preliminary data.</text>
</comment>
<accession>A0A7J8N1M6</accession>
<evidence type="ECO:0000313" key="1">
    <source>
        <dbReference type="EMBL" id="MBA0570898.1"/>
    </source>
</evidence>
<protein>
    <submittedName>
        <fullName evidence="1">Uncharacterized protein</fullName>
    </submittedName>
</protein>
<dbReference type="InterPro" id="IPR005155">
    <property type="entry name" value="UPF0113_PUA"/>
</dbReference>
<name>A0A7J8N1M6_9ROSI</name>
<proteinExistence type="predicted"/>
<dbReference type="InterPro" id="IPR036974">
    <property type="entry name" value="PUA_sf"/>
</dbReference>
<dbReference type="PROSITE" id="PS50890">
    <property type="entry name" value="PUA"/>
    <property type="match status" value="1"/>
</dbReference>
<evidence type="ECO:0000313" key="2">
    <source>
        <dbReference type="Proteomes" id="UP000593572"/>
    </source>
</evidence>
<feature type="non-terminal residue" evidence="1">
    <location>
        <position position="35"/>
    </location>
</feature>
<keyword evidence="2" id="KW-1185">Reference proteome</keyword>